<evidence type="ECO:0000256" key="4">
    <source>
        <dbReference type="ARBA" id="ARBA00023152"/>
    </source>
</evidence>
<evidence type="ECO:0000313" key="9">
    <source>
        <dbReference type="EMBL" id="KAK7802994.1"/>
    </source>
</evidence>
<dbReference type="InterPro" id="IPR036849">
    <property type="entry name" value="Enolase-like_C_sf"/>
</dbReference>
<dbReference type="PANTHER" id="PTHR11902:SF1">
    <property type="entry name" value="ENOLASE"/>
    <property type="match status" value="1"/>
</dbReference>
<reference evidence="9 10" key="1">
    <citation type="journal article" date="2023" name="bioRxiv">
        <title>Conserved and derived expression patterns and positive selection on dental genes reveal complex evolutionary context of ever-growing rodent molars.</title>
        <authorList>
            <person name="Calamari Z.T."/>
            <person name="Song A."/>
            <person name="Cohen E."/>
            <person name="Akter M."/>
            <person name="Roy R.D."/>
            <person name="Hallikas O."/>
            <person name="Christensen M.M."/>
            <person name="Li P."/>
            <person name="Marangoni P."/>
            <person name="Jernvall J."/>
            <person name="Klein O.D."/>
        </authorList>
    </citation>
    <scope>NUCLEOTIDE SEQUENCE [LARGE SCALE GENOMIC DNA]</scope>
    <source>
        <strain evidence="9">V071</strain>
    </source>
</reference>
<dbReference type="Gene3D" id="3.20.20.120">
    <property type="entry name" value="Enolase-like C-terminal domain"/>
    <property type="match status" value="1"/>
</dbReference>
<evidence type="ECO:0000256" key="5">
    <source>
        <dbReference type="ARBA" id="ARBA00023239"/>
    </source>
</evidence>
<comment type="pathway">
    <text evidence="1">Carbohydrate degradation; glycolysis; pyruvate from D-glyceraldehyde 3-phosphate: step 4/5.</text>
</comment>
<gene>
    <name evidence="9" type="ORF">U0070_008561</name>
</gene>
<dbReference type="PANTHER" id="PTHR11902">
    <property type="entry name" value="ENOLASE"/>
    <property type="match status" value="1"/>
</dbReference>
<dbReference type="EC" id="4.2.1.11" evidence="3"/>
<dbReference type="SUPFAM" id="SSF51604">
    <property type="entry name" value="Enolase C-terminal domain-like"/>
    <property type="match status" value="1"/>
</dbReference>
<name>A0AAW0HMZ0_MYOGA</name>
<dbReference type="GO" id="GO:0000015">
    <property type="term" value="C:phosphopyruvate hydratase complex"/>
    <property type="evidence" value="ECO:0007669"/>
    <property type="project" value="InterPro"/>
</dbReference>
<keyword evidence="4" id="KW-0324">Glycolysis</keyword>
<evidence type="ECO:0000259" key="8">
    <source>
        <dbReference type="Pfam" id="PF00113"/>
    </source>
</evidence>
<evidence type="ECO:0000313" key="10">
    <source>
        <dbReference type="Proteomes" id="UP001488838"/>
    </source>
</evidence>
<comment type="caution">
    <text evidence="9">The sequence shown here is derived from an EMBL/GenBank/DDBJ whole genome shotgun (WGS) entry which is preliminary data.</text>
</comment>
<evidence type="ECO:0000256" key="7">
    <source>
        <dbReference type="ARBA" id="ARBA00032132"/>
    </source>
</evidence>
<dbReference type="InterPro" id="IPR020810">
    <property type="entry name" value="Enolase_C"/>
</dbReference>
<dbReference type="InterPro" id="IPR000941">
    <property type="entry name" value="Enolase"/>
</dbReference>
<evidence type="ECO:0000256" key="1">
    <source>
        <dbReference type="ARBA" id="ARBA00005031"/>
    </source>
</evidence>
<evidence type="ECO:0000256" key="3">
    <source>
        <dbReference type="ARBA" id="ARBA00012058"/>
    </source>
</evidence>
<comment type="similarity">
    <text evidence="2">Belongs to the enolase family.</text>
</comment>
<dbReference type="AlphaFoldDB" id="A0AAW0HMZ0"/>
<keyword evidence="5" id="KW-0456">Lyase</keyword>
<dbReference type="GO" id="GO:0004634">
    <property type="term" value="F:phosphopyruvate hydratase activity"/>
    <property type="evidence" value="ECO:0007669"/>
    <property type="project" value="UniProtKB-EC"/>
</dbReference>
<sequence>MYIAAGIYHNLKNIIRKKCRKDATSVGVEKRFMLNTLKNKEAPELLKYAIQKTDYTDQGAIGMDMNASDFFRSGKYDLDFKSPMTPTVRHAQPYC</sequence>
<dbReference type="EMBL" id="JBBHLL010000436">
    <property type="protein sequence ID" value="KAK7802994.1"/>
    <property type="molecule type" value="Genomic_DNA"/>
</dbReference>
<evidence type="ECO:0000256" key="6">
    <source>
        <dbReference type="ARBA" id="ARBA00031125"/>
    </source>
</evidence>
<dbReference type="Pfam" id="PF00113">
    <property type="entry name" value="Enolase_C"/>
    <property type="match status" value="1"/>
</dbReference>
<dbReference type="GO" id="GO:0006096">
    <property type="term" value="P:glycolytic process"/>
    <property type="evidence" value="ECO:0007669"/>
    <property type="project" value="UniProtKB-KW"/>
</dbReference>
<accession>A0AAW0HMZ0</accession>
<dbReference type="GO" id="GO:0000287">
    <property type="term" value="F:magnesium ion binding"/>
    <property type="evidence" value="ECO:0007669"/>
    <property type="project" value="InterPro"/>
</dbReference>
<dbReference type="Proteomes" id="UP001488838">
    <property type="component" value="Unassembled WGS sequence"/>
</dbReference>
<feature type="domain" description="Enolase C-terminal TIM barrel" evidence="8">
    <location>
        <begin position="3"/>
        <end position="83"/>
    </location>
</feature>
<organism evidence="9 10">
    <name type="scientific">Myodes glareolus</name>
    <name type="common">Bank vole</name>
    <name type="synonym">Clethrionomys glareolus</name>
    <dbReference type="NCBI Taxonomy" id="447135"/>
    <lineage>
        <taxon>Eukaryota</taxon>
        <taxon>Metazoa</taxon>
        <taxon>Chordata</taxon>
        <taxon>Craniata</taxon>
        <taxon>Vertebrata</taxon>
        <taxon>Euteleostomi</taxon>
        <taxon>Mammalia</taxon>
        <taxon>Eutheria</taxon>
        <taxon>Euarchontoglires</taxon>
        <taxon>Glires</taxon>
        <taxon>Rodentia</taxon>
        <taxon>Myomorpha</taxon>
        <taxon>Muroidea</taxon>
        <taxon>Cricetidae</taxon>
        <taxon>Arvicolinae</taxon>
        <taxon>Myodes</taxon>
    </lineage>
</organism>
<evidence type="ECO:0000256" key="2">
    <source>
        <dbReference type="ARBA" id="ARBA00009604"/>
    </source>
</evidence>
<proteinExistence type="inferred from homology"/>
<keyword evidence="10" id="KW-1185">Reference proteome</keyword>
<protein>
    <recommendedName>
        <fullName evidence="3">phosphopyruvate hydratase</fullName>
        <ecNumber evidence="3">4.2.1.11</ecNumber>
    </recommendedName>
    <alternativeName>
        <fullName evidence="6">2-phospho-D-glycerate hydro-lyase</fullName>
    </alternativeName>
    <alternativeName>
        <fullName evidence="7">2-phosphoglycerate dehydratase</fullName>
    </alternativeName>
</protein>